<keyword evidence="7" id="KW-0472">Membrane</keyword>
<evidence type="ECO:0000256" key="3">
    <source>
        <dbReference type="ARBA" id="ARBA00015419"/>
    </source>
</evidence>
<evidence type="ECO:0000313" key="14">
    <source>
        <dbReference type="EMBL" id="ATJ82836.1"/>
    </source>
</evidence>
<evidence type="ECO:0000256" key="10">
    <source>
        <dbReference type="ARBA" id="ARBA00093548"/>
    </source>
</evidence>
<dbReference type="InterPro" id="IPR000184">
    <property type="entry name" value="Bac_surfAg_D15"/>
</dbReference>
<dbReference type="InterPro" id="IPR035243">
    <property type="entry name" value="TamA_POTRA_Dom_1"/>
</dbReference>
<evidence type="ECO:0000256" key="4">
    <source>
        <dbReference type="ARBA" id="ARBA00022452"/>
    </source>
</evidence>
<dbReference type="RefSeq" id="WP_097789235.1">
    <property type="nucleotide sequence ID" value="NZ_CP021435.1"/>
</dbReference>
<keyword evidence="4" id="KW-1134">Transmembrane beta strand</keyword>
<keyword evidence="15" id="KW-1185">Reference proteome</keyword>
<dbReference type="Gene3D" id="3.10.20.310">
    <property type="entry name" value="membrane protein fhac"/>
    <property type="match status" value="3"/>
</dbReference>
<feature type="domain" description="POTRA" evidence="12">
    <location>
        <begin position="189"/>
        <end position="249"/>
    </location>
</feature>
<dbReference type="InterPro" id="IPR039910">
    <property type="entry name" value="D15-like"/>
</dbReference>
<comment type="subcellular location">
    <subcellularLocation>
        <location evidence="1">Cell outer membrane</location>
    </subcellularLocation>
</comment>
<organism evidence="14 15">
    <name type="scientific">Halomonas beimenensis</name>
    <dbReference type="NCBI Taxonomy" id="475662"/>
    <lineage>
        <taxon>Bacteria</taxon>
        <taxon>Pseudomonadati</taxon>
        <taxon>Pseudomonadota</taxon>
        <taxon>Gammaproteobacteria</taxon>
        <taxon>Oceanospirillales</taxon>
        <taxon>Halomonadaceae</taxon>
        <taxon>Halomonas</taxon>
    </lineage>
</organism>
<dbReference type="GO" id="GO:0009306">
    <property type="term" value="P:protein secretion"/>
    <property type="evidence" value="ECO:0007669"/>
    <property type="project" value="TreeGrafter"/>
</dbReference>
<keyword evidence="5" id="KW-0812">Transmembrane</keyword>
<dbReference type="Proteomes" id="UP000219993">
    <property type="component" value="Chromosome"/>
</dbReference>
<dbReference type="AlphaFoldDB" id="A0A291P7F8"/>
<reference evidence="14 15" key="1">
    <citation type="journal article" date="2017" name="Sci. Rep.">
        <title>Revealing the Saline Adaptation Strategies of the Halophilic Bacterium Halomonas beimenensis through High-throughput Omics and Transposon Mutagenesis Approaches.</title>
        <authorList>
            <person name="Chen Y.H."/>
            <person name="Lin S.S."/>
            <person name="Shyu Y.T."/>
        </authorList>
    </citation>
    <scope>NUCLEOTIDE SEQUENCE [LARGE SCALE GENOMIC DNA]</scope>
    <source>
        <strain evidence="14 15">NTU-111</strain>
    </source>
</reference>
<keyword evidence="6" id="KW-0732">Signal</keyword>
<evidence type="ECO:0000256" key="9">
    <source>
        <dbReference type="ARBA" id="ARBA00033063"/>
    </source>
</evidence>
<dbReference type="Pfam" id="PF07244">
    <property type="entry name" value="POTRA"/>
    <property type="match status" value="1"/>
</dbReference>
<keyword evidence="8" id="KW-0998">Cell outer membrane</keyword>
<dbReference type="OrthoDB" id="9803054at2"/>
<dbReference type="PANTHER" id="PTHR12815">
    <property type="entry name" value="SORTING AND ASSEMBLY MACHINERY SAMM50 PROTEIN FAMILY MEMBER"/>
    <property type="match status" value="1"/>
</dbReference>
<dbReference type="KEGG" id="hbe:BEI_1849"/>
<evidence type="ECO:0000256" key="5">
    <source>
        <dbReference type="ARBA" id="ARBA00022692"/>
    </source>
</evidence>
<evidence type="ECO:0000256" key="8">
    <source>
        <dbReference type="ARBA" id="ARBA00023237"/>
    </source>
</evidence>
<feature type="domain" description="TamA POTRA" evidence="13">
    <location>
        <begin position="28"/>
        <end position="98"/>
    </location>
</feature>
<feature type="domain" description="Bacterial surface antigen (D15)" evidence="11">
    <location>
        <begin position="380"/>
        <end position="617"/>
    </location>
</feature>
<comment type="subunit">
    <text evidence="10">Interacts with TamB to form the translocation and assembly module (TAM).</text>
</comment>
<dbReference type="GO" id="GO:0009279">
    <property type="term" value="C:cell outer membrane"/>
    <property type="evidence" value="ECO:0007669"/>
    <property type="project" value="UniProtKB-SubCell"/>
</dbReference>
<proteinExistence type="inferred from homology"/>
<dbReference type="Gene3D" id="2.40.160.50">
    <property type="entry name" value="membrane protein fhac: a member of the omp85/tpsb transporter family"/>
    <property type="match status" value="1"/>
</dbReference>
<evidence type="ECO:0000259" key="13">
    <source>
        <dbReference type="Pfam" id="PF17243"/>
    </source>
</evidence>
<dbReference type="InterPro" id="IPR010827">
    <property type="entry name" value="BamA/TamA_POTRA"/>
</dbReference>
<evidence type="ECO:0000256" key="2">
    <source>
        <dbReference type="ARBA" id="ARBA00010248"/>
    </source>
</evidence>
<evidence type="ECO:0000256" key="6">
    <source>
        <dbReference type="ARBA" id="ARBA00022729"/>
    </source>
</evidence>
<dbReference type="PANTHER" id="PTHR12815:SF47">
    <property type="entry name" value="TRANSLOCATION AND ASSEMBLY MODULE SUBUNIT TAMA"/>
    <property type="match status" value="1"/>
</dbReference>
<evidence type="ECO:0000259" key="11">
    <source>
        <dbReference type="Pfam" id="PF01103"/>
    </source>
</evidence>
<sequence length="617" mass="69970">MHDRLLPRLGASLLVASLAGPCLALDARIEGIEGDPAENLEVYLADLDASAYGRERLEAEVRRLSLEALRVYGYYEPRLRLRFDDPESPTEVTLVVEPGEPVRIESLDFRLAGEAAEDPPFGEAIAAYPQAEGDILRHAPFDALRSRLAGLALERGYFDWRFTERRLEVRPWAHSARLSLALDSGPRHRFGDIRFRGHHIETDRLEALAPFEEGEPYLARRIATFNQRLGQTEWFASVSVRPRLDDDMRRLALPASPRGFLSALDARGDANPPAAPRLTVEALTAAASVQASPMPRVPIEVTVTPADRHQFELGLGFATDVGPRARFAWHQPWVNRFGHGLEHDLYVSDPEQRLSGRYEMPLENPLRDSYRLQYGLRHKDNEDTRTLEATTEIGRRWTFDNGWEQLVYLRGTFEDFTQAAESNQVVLLYPGVRWSRTRSRQPTFPTWGDRQRFTLQYSSELWGSSAEFVRFDGDTQWIRMLGDANRFIGRVGLGTIVTDDFADVPPSLRFFTGGDNSVRGYAYESLSPRDENGELIGGEQRLVDRVEAQRRLTGKWWLAGFVDVGDAFTDWWPQDLNTGAGLGIRWISPVGPIRFDVAHPFDHEDAFRLHFAIGPEF</sequence>
<evidence type="ECO:0000313" key="15">
    <source>
        <dbReference type="Proteomes" id="UP000219993"/>
    </source>
</evidence>
<dbReference type="GO" id="GO:0097347">
    <property type="term" value="C:TAM protein secretion complex"/>
    <property type="evidence" value="ECO:0007669"/>
    <property type="project" value="TreeGrafter"/>
</dbReference>
<dbReference type="EMBL" id="CP021435">
    <property type="protein sequence ID" value="ATJ82836.1"/>
    <property type="molecule type" value="Genomic_DNA"/>
</dbReference>
<evidence type="ECO:0000256" key="7">
    <source>
        <dbReference type="ARBA" id="ARBA00023136"/>
    </source>
</evidence>
<accession>A0A291P7F8</accession>
<comment type="similarity">
    <text evidence="2">Belongs to the TamA family.</text>
</comment>
<evidence type="ECO:0000259" key="12">
    <source>
        <dbReference type="Pfam" id="PF07244"/>
    </source>
</evidence>
<gene>
    <name evidence="14" type="primary">tamA</name>
    <name evidence="14" type="ORF">BEI_1849</name>
</gene>
<evidence type="ECO:0000256" key="1">
    <source>
        <dbReference type="ARBA" id="ARBA00004442"/>
    </source>
</evidence>
<dbReference type="Pfam" id="PF17243">
    <property type="entry name" value="POTRA_TamA_1"/>
    <property type="match status" value="1"/>
</dbReference>
<dbReference type="Pfam" id="PF01103">
    <property type="entry name" value="Omp85"/>
    <property type="match status" value="1"/>
</dbReference>
<protein>
    <recommendedName>
        <fullName evidence="3">Translocation and assembly module subunit TamA</fullName>
    </recommendedName>
    <alternativeName>
        <fullName evidence="9">Autotransporter assembly factor TamA</fullName>
    </alternativeName>
</protein>
<name>A0A291P7F8_9GAMM</name>